<evidence type="ECO:0000256" key="1">
    <source>
        <dbReference type="SAM" id="MobiDB-lite"/>
    </source>
</evidence>
<protein>
    <recommendedName>
        <fullName evidence="2">C2H2-type domain-containing protein</fullName>
    </recommendedName>
</protein>
<dbReference type="InterPro" id="IPR013087">
    <property type="entry name" value="Znf_C2H2_type"/>
</dbReference>
<dbReference type="PANTHER" id="PTHR35391:SF7">
    <property type="entry name" value="C2H2-TYPE DOMAIN-CONTAINING PROTEIN"/>
    <property type="match status" value="1"/>
</dbReference>
<evidence type="ECO:0000313" key="3">
    <source>
        <dbReference type="EMBL" id="KAL2844406.1"/>
    </source>
</evidence>
<feature type="region of interest" description="Disordered" evidence="1">
    <location>
        <begin position="508"/>
        <end position="595"/>
    </location>
</feature>
<name>A0ABR4JX38_9EURO</name>
<dbReference type="Proteomes" id="UP001610444">
    <property type="component" value="Unassembled WGS sequence"/>
</dbReference>
<dbReference type="PANTHER" id="PTHR35391">
    <property type="entry name" value="C2H2-TYPE DOMAIN-CONTAINING PROTEIN-RELATED"/>
    <property type="match status" value="1"/>
</dbReference>
<reference evidence="3 4" key="1">
    <citation type="submission" date="2024-07" db="EMBL/GenBank/DDBJ databases">
        <title>Section-level genome sequencing and comparative genomics of Aspergillus sections Usti and Cavernicolus.</title>
        <authorList>
            <consortium name="Lawrence Berkeley National Laboratory"/>
            <person name="Nybo J.L."/>
            <person name="Vesth T.C."/>
            <person name="Theobald S."/>
            <person name="Frisvad J.C."/>
            <person name="Larsen T.O."/>
            <person name="Kjaerboelling I."/>
            <person name="Rothschild-Mancinelli K."/>
            <person name="Lyhne E.K."/>
            <person name="Kogle M.E."/>
            <person name="Barry K."/>
            <person name="Clum A."/>
            <person name="Na H."/>
            <person name="Ledsgaard L."/>
            <person name="Lin J."/>
            <person name="Lipzen A."/>
            <person name="Kuo A."/>
            <person name="Riley R."/>
            <person name="Mondo S."/>
            <person name="LaButti K."/>
            <person name="Haridas S."/>
            <person name="Pangalinan J."/>
            <person name="Salamov A.A."/>
            <person name="Simmons B.A."/>
            <person name="Magnuson J.K."/>
            <person name="Chen J."/>
            <person name="Drula E."/>
            <person name="Henrissat B."/>
            <person name="Wiebenga A."/>
            <person name="Lubbers R.J."/>
            <person name="Gomes A.C."/>
            <person name="Macurrencykelacurrency M.R."/>
            <person name="Stajich J."/>
            <person name="Grigoriev I.V."/>
            <person name="Mortensen U.H."/>
            <person name="De vries R.P."/>
            <person name="Baker S.E."/>
            <person name="Andersen M.R."/>
        </authorList>
    </citation>
    <scope>NUCLEOTIDE SEQUENCE [LARGE SCALE GENOMIC DNA]</scope>
    <source>
        <strain evidence="3 4">CBS 756.74</strain>
    </source>
</reference>
<sequence length="848" mass="95578">MDTNNRMSTTPVLQAVHEWITSSTSTGSVSTILNPNLGYIEAFYQTCLVIFGELWTSHLKKQPRSPRKTAMKNSIAQLRLWIENFEPFCMDTVLEQTGDLKISVVENLCEIGRILLRIQKENVTSPIPQEQKGPRQLLANELEILIEKGTILLSNEGIYSSSSDGSSSDESQPDVSQLNHNFYGRLHSHISCLMDLSPVIERQLNSLQSRSYDPELRLFSSFHLSEVAQPLAMRIRDRFAKAPNSLVERLANANWEGLIRIRRVLDHISTAPDQEDTRSVFKPFSLFHDSGLGTTNPTRSNYAPTMVSHTSFLSTTGDEMKGRPRVPPLPQEGENGRPFQCPYCGKLVSLRNRIQWKMHVFSDLQSYICTQPDCKDALKTFRSRRDWADHEFIHHFSRIQYRCFTCNATRDTEGVFLEHVITTHGITWSEHRLRAALSEAKETICSTDCETYRCELCLQDDLNTRKAYTTHVGQHLEEISLACLPRDDSSEADSDSVNIDNAAASLNFKAGETRPGESSKCEPIAPLEDTSELTPPRPSTAPDNGSHPAEMQSQYGVGQPTQAAPAIPQATPVTRNSSPGAPPISASSSGLSTAQTPVTNEAMRGTPHMGMDITLTPQQQQQFLSQRRELLAQHGISASPLTPQQFAQLQANMRAQQNIQNHQLQVMQQQPPQQLNPRSQEQKSPNPEAYQAHLMRAQVEQMEMARQQQETQRFQNSIPTNAEHQQQMPVAPVQANSNQNQQDLLHPQSTSGMQPRIAATQRYTQLYQQRLLRLRQDMATRLMHQYGPPIQYPPQVAEEYVTGLEQAAKQYVRDIMQRDRAHIAAIQQRQGQQAAHTQTAQQQQDDPI</sequence>
<feature type="domain" description="C2H2-type" evidence="2">
    <location>
        <begin position="367"/>
        <end position="394"/>
    </location>
</feature>
<dbReference type="EMBL" id="JBFXLR010000041">
    <property type="protein sequence ID" value="KAL2844406.1"/>
    <property type="molecule type" value="Genomic_DNA"/>
</dbReference>
<feature type="domain" description="C2H2-type" evidence="2">
    <location>
        <begin position="452"/>
        <end position="475"/>
    </location>
</feature>
<feature type="domain" description="C2H2-type" evidence="2">
    <location>
        <begin position="401"/>
        <end position="424"/>
    </location>
</feature>
<comment type="caution">
    <text evidence="3">The sequence shown here is derived from an EMBL/GenBank/DDBJ whole genome shotgun (WGS) entry which is preliminary data.</text>
</comment>
<dbReference type="SMART" id="SM00355">
    <property type="entry name" value="ZnF_C2H2"/>
    <property type="match status" value="4"/>
</dbReference>
<dbReference type="Pfam" id="PF26082">
    <property type="entry name" value="zf-C2H2_AcuF"/>
    <property type="match status" value="1"/>
</dbReference>
<evidence type="ECO:0000313" key="4">
    <source>
        <dbReference type="Proteomes" id="UP001610444"/>
    </source>
</evidence>
<feature type="region of interest" description="Disordered" evidence="1">
    <location>
        <begin position="828"/>
        <end position="848"/>
    </location>
</feature>
<accession>A0ABR4JX38</accession>
<feature type="compositionally biased region" description="Low complexity" evidence="1">
    <location>
        <begin position="559"/>
        <end position="592"/>
    </location>
</feature>
<dbReference type="GeneID" id="98156240"/>
<keyword evidence="4" id="KW-1185">Reference proteome</keyword>
<organism evidence="3 4">
    <name type="scientific">Aspergillus pseudodeflectus</name>
    <dbReference type="NCBI Taxonomy" id="176178"/>
    <lineage>
        <taxon>Eukaryota</taxon>
        <taxon>Fungi</taxon>
        <taxon>Dikarya</taxon>
        <taxon>Ascomycota</taxon>
        <taxon>Pezizomycotina</taxon>
        <taxon>Eurotiomycetes</taxon>
        <taxon>Eurotiomycetidae</taxon>
        <taxon>Eurotiales</taxon>
        <taxon>Aspergillaceae</taxon>
        <taxon>Aspergillus</taxon>
        <taxon>Aspergillus subgen. Nidulantes</taxon>
    </lineage>
</organism>
<feature type="region of interest" description="Disordered" evidence="1">
    <location>
        <begin position="664"/>
        <end position="688"/>
    </location>
</feature>
<proteinExistence type="predicted"/>
<dbReference type="InterPro" id="IPR058925">
    <property type="entry name" value="zf-C2H2_AcuF"/>
</dbReference>
<feature type="domain" description="C2H2-type" evidence="2">
    <location>
        <begin position="339"/>
        <end position="361"/>
    </location>
</feature>
<dbReference type="RefSeq" id="XP_070896101.1">
    <property type="nucleotide sequence ID" value="XM_071041076.1"/>
</dbReference>
<feature type="compositionally biased region" description="Basic and acidic residues" evidence="1">
    <location>
        <begin position="511"/>
        <end position="520"/>
    </location>
</feature>
<evidence type="ECO:0000259" key="2">
    <source>
        <dbReference type="SMART" id="SM00355"/>
    </source>
</evidence>
<gene>
    <name evidence="3" type="ORF">BJX68DRAFT_242960</name>
</gene>
<feature type="compositionally biased region" description="Low complexity" evidence="1">
    <location>
        <begin position="664"/>
        <end position="679"/>
    </location>
</feature>